<sequence length="104" mass="11531">MIVARWSLDVRFGHKDAALALMRKWWDEIAPQIDWTPDQARIVVGSVGAAESAVVVEITLNDLGALHTAWTRLAEATGQAEWASDLEPHIVSGSPRWEVFRVIA</sequence>
<gene>
    <name evidence="1" type="ORF">METH_22845</name>
</gene>
<dbReference type="OrthoDB" id="7860011at2"/>
<accession>V9VY66</accession>
<dbReference type="Proteomes" id="UP000018780">
    <property type="component" value="Plasmid unnamed2"/>
</dbReference>
<dbReference type="EMBL" id="CP006775">
    <property type="protein sequence ID" value="AHD03671.1"/>
    <property type="molecule type" value="Genomic_DNA"/>
</dbReference>
<evidence type="ECO:0000313" key="1">
    <source>
        <dbReference type="EMBL" id="AHD03671.1"/>
    </source>
</evidence>
<dbReference type="RefSeq" id="WP_024092468.1">
    <property type="nucleotide sequence ID" value="NC_023136.1"/>
</dbReference>
<evidence type="ECO:0000313" key="2">
    <source>
        <dbReference type="Proteomes" id="UP000018780"/>
    </source>
</evidence>
<reference evidence="1 2" key="1">
    <citation type="submission" date="2013-09" db="EMBL/GenBank/DDBJ databases">
        <authorList>
            <consortium name="DOE Joint Genome Institute"/>
            <person name="Klenk H.-P."/>
            <person name="Huntemann M."/>
            <person name="Han J."/>
            <person name="Chen A."/>
            <person name="Kyrpides N."/>
            <person name="Mavromatis K."/>
            <person name="Markowitz V."/>
            <person name="Palaniappan K."/>
            <person name="Ivanova N."/>
            <person name="Schaumberg A."/>
            <person name="Pati A."/>
            <person name="Liolios K."/>
            <person name="Nordberg H.P."/>
            <person name="Cantor M.N."/>
            <person name="Hua S.X."/>
            <person name="Woyke T."/>
        </authorList>
    </citation>
    <scope>NUCLEOTIDE SEQUENCE [LARGE SCALE GENOMIC DNA]</scope>
    <source>
        <strain evidence="1 2">DSM 14336</strain>
        <plasmid evidence="2">2</plasmid>
    </source>
</reference>
<keyword evidence="2" id="KW-1185">Reference proteome</keyword>
<keyword evidence="1" id="KW-0614">Plasmid</keyword>
<organism evidence="1 2">
    <name type="scientific">Leisingera methylohalidivorans DSM 14336</name>
    <dbReference type="NCBI Taxonomy" id="999552"/>
    <lineage>
        <taxon>Bacteria</taxon>
        <taxon>Pseudomonadati</taxon>
        <taxon>Pseudomonadota</taxon>
        <taxon>Alphaproteobacteria</taxon>
        <taxon>Rhodobacterales</taxon>
        <taxon>Roseobacteraceae</taxon>
        <taxon>Leisingera</taxon>
    </lineage>
</organism>
<dbReference type="HOGENOM" id="CLU_2261176_0_0_5"/>
<dbReference type="PATRIC" id="fig|999552.6.peg.4511"/>
<dbReference type="KEGG" id="lmd:METH_22845"/>
<geneLocation type="plasmid" evidence="2">
    <name>2</name>
</geneLocation>
<dbReference type="AlphaFoldDB" id="V9VY66"/>
<protein>
    <submittedName>
        <fullName evidence="1">Uncharacterized protein</fullName>
    </submittedName>
</protein>
<proteinExistence type="predicted"/>
<name>V9VY66_9RHOB</name>